<dbReference type="Pfam" id="PF14616">
    <property type="entry name" value="Rua1_C"/>
    <property type="match status" value="1"/>
</dbReference>
<dbReference type="EMBL" id="CABFWN010000004">
    <property type="protein sequence ID" value="VUG19132.1"/>
    <property type="molecule type" value="Genomic_DNA"/>
</dbReference>
<reference evidence="2 3" key="1">
    <citation type="submission" date="2019-07" db="EMBL/GenBank/DDBJ databases">
        <authorList>
            <person name="Friedrich A."/>
            <person name="Schacherer J."/>
        </authorList>
    </citation>
    <scope>NUCLEOTIDE SEQUENCE [LARGE SCALE GENOMIC DNA]</scope>
</reference>
<dbReference type="AlphaFoldDB" id="A0A7D9D228"/>
<sequence length="386" mass="44270">MSVNVAFPEDDHDVQVILFFLLYIQYPTEIFKMNPNFPNDFDSDSLKSDLSNSSSKNDDKSDSSVLDDDSFNIQFLNVDTATENSAMSSESWENFISQMEFQDQPNSDYIVLPNILEFNNTSNLFSPFLNESDSSLSSFGECNFYLNETESLDDNNIDDTLTVLEGKMNTVMDSCQIVSTKATHLPQKNEVRINTRSERKPHPLPKMLDFRYFNYLSVQHFFVDGHQPLGEYNYEPSKAIRSPYYSPRVYRYKKSDEILKQSTPKGIVAREGLCPFCVSHDTDLLFHDINSSRYSSHLLTYHGVFTTGTGILDPLNHSYGWEIKKHGKCCEVECVTCPYPNCGVVVKVGKYKEGTASQQRFSTYIRHVADCHKDHKNSIKKRRSSY</sequence>
<accession>A0A7D9D228</accession>
<feature type="domain" description="Transcription regulator Rua1 C-terminal" evidence="1">
    <location>
        <begin position="244"/>
        <end position="372"/>
    </location>
</feature>
<evidence type="ECO:0000313" key="3">
    <source>
        <dbReference type="Proteomes" id="UP000478008"/>
    </source>
</evidence>
<dbReference type="InterPro" id="IPR028012">
    <property type="entry name" value="Rua1_C"/>
</dbReference>
<gene>
    <name evidence="2" type="ORF">DEBR0S4_11320G</name>
</gene>
<name>A0A7D9D228_DEKBR</name>
<evidence type="ECO:0000313" key="2">
    <source>
        <dbReference type="EMBL" id="VUG19132.1"/>
    </source>
</evidence>
<keyword evidence="3" id="KW-1185">Reference proteome</keyword>
<organism evidence="2 3">
    <name type="scientific">Dekkera bruxellensis</name>
    <name type="common">Brettanomyces custersii</name>
    <dbReference type="NCBI Taxonomy" id="5007"/>
    <lineage>
        <taxon>Eukaryota</taxon>
        <taxon>Fungi</taxon>
        <taxon>Dikarya</taxon>
        <taxon>Ascomycota</taxon>
        <taxon>Saccharomycotina</taxon>
        <taxon>Pichiomycetes</taxon>
        <taxon>Pichiales</taxon>
        <taxon>Pichiaceae</taxon>
        <taxon>Brettanomyces</taxon>
    </lineage>
</organism>
<protein>
    <submittedName>
        <fullName evidence="2">DEBR0S4_11320g1_1</fullName>
    </submittedName>
</protein>
<evidence type="ECO:0000259" key="1">
    <source>
        <dbReference type="Pfam" id="PF14616"/>
    </source>
</evidence>
<dbReference type="Proteomes" id="UP000478008">
    <property type="component" value="Unassembled WGS sequence"/>
</dbReference>
<proteinExistence type="predicted"/>